<proteinExistence type="predicted"/>
<keyword evidence="3" id="KW-1185">Reference proteome</keyword>
<reference evidence="2 3" key="1">
    <citation type="submission" date="2020-06" db="EMBL/GenBank/DDBJ databases">
        <title>Schlegella sp. ID0723 isolated from air conditioner.</title>
        <authorList>
            <person name="Kim D.Y."/>
            <person name="Kim D.-U."/>
        </authorList>
    </citation>
    <scope>NUCLEOTIDE SEQUENCE [LARGE SCALE GENOMIC DNA]</scope>
    <source>
        <strain evidence="2 3">ID0723</strain>
    </source>
</reference>
<accession>A0A7Y6TYA3</accession>
<dbReference type="RefSeq" id="WP_176070717.1">
    <property type="nucleotide sequence ID" value="NZ_JABWMJ010000009.1"/>
</dbReference>
<dbReference type="GO" id="GO:0003677">
    <property type="term" value="F:DNA binding"/>
    <property type="evidence" value="ECO:0007669"/>
    <property type="project" value="InterPro"/>
</dbReference>
<evidence type="ECO:0000313" key="2">
    <source>
        <dbReference type="EMBL" id="NUZ07892.1"/>
    </source>
</evidence>
<dbReference type="AlphaFoldDB" id="A0A7Y6TYA3"/>
<dbReference type="InterPro" id="IPR036388">
    <property type="entry name" value="WH-like_DNA-bd_sf"/>
</dbReference>
<name>A0A7Y6TYA3_9BURK</name>
<dbReference type="InterPro" id="IPR016032">
    <property type="entry name" value="Sig_transdc_resp-reg_C-effctor"/>
</dbReference>
<dbReference type="SMART" id="SM00421">
    <property type="entry name" value="HTH_LUXR"/>
    <property type="match status" value="1"/>
</dbReference>
<sequence length="209" mass="22834">MHALNGQSGPDSREPAAAADLLKVGRSLFDASTSPSLLLSGSGHLLECNRAATFLFEKPSTLVVDAMRRLHYQLLGRWTPMAMLLAEYGATGRQEFTLNSPALGQCILKLEPVEEVPQVESHGQNSRLLLAVFMRPPITDPSVLRVTYGFTEAEARVAALLMKGFMPQQAASEAGVRLSTVRTHIQHIYEKTGTRRQGELLAKLLSRPA</sequence>
<dbReference type="SUPFAM" id="SSF46894">
    <property type="entry name" value="C-terminal effector domain of the bipartite response regulators"/>
    <property type="match status" value="1"/>
</dbReference>
<protein>
    <submittedName>
        <fullName evidence="2">Helix-turn-helix transcriptional regulator</fullName>
    </submittedName>
</protein>
<comment type="caution">
    <text evidence="2">The sequence shown here is derived from an EMBL/GenBank/DDBJ whole genome shotgun (WGS) entry which is preliminary data.</text>
</comment>
<dbReference type="EMBL" id="JABWMJ010000009">
    <property type="protein sequence ID" value="NUZ07892.1"/>
    <property type="molecule type" value="Genomic_DNA"/>
</dbReference>
<evidence type="ECO:0000259" key="1">
    <source>
        <dbReference type="SMART" id="SM00421"/>
    </source>
</evidence>
<gene>
    <name evidence="2" type="ORF">HQN59_19180</name>
</gene>
<dbReference type="Proteomes" id="UP000529637">
    <property type="component" value="Unassembled WGS sequence"/>
</dbReference>
<organism evidence="2 3">
    <name type="scientific">Piscinibacter koreensis</name>
    <dbReference type="NCBI Taxonomy" id="2742824"/>
    <lineage>
        <taxon>Bacteria</taxon>
        <taxon>Pseudomonadati</taxon>
        <taxon>Pseudomonadota</taxon>
        <taxon>Betaproteobacteria</taxon>
        <taxon>Burkholderiales</taxon>
        <taxon>Sphaerotilaceae</taxon>
        <taxon>Piscinibacter</taxon>
    </lineage>
</organism>
<dbReference type="GO" id="GO:0006355">
    <property type="term" value="P:regulation of DNA-templated transcription"/>
    <property type="evidence" value="ECO:0007669"/>
    <property type="project" value="InterPro"/>
</dbReference>
<dbReference type="InterPro" id="IPR000792">
    <property type="entry name" value="Tscrpt_reg_LuxR_C"/>
</dbReference>
<feature type="domain" description="HTH luxR-type" evidence="1">
    <location>
        <begin position="147"/>
        <end position="204"/>
    </location>
</feature>
<dbReference type="Gene3D" id="1.10.10.10">
    <property type="entry name" value="Winged helix-like DNA-binding domain superfamily/Winged helix DNA-binding domain"/>
    <property type="match status" value="1"/>
</dbReference>
<evidence type="ECO:0000313" key="3">
    <source>
        <dbReference type="Proteomes" id="UP000529637"/>
    </source>
</evidence>